<evidence type="ECO:0000313" key="7">
    <source>
        <dbReference type="Proteomes" id="UP000272908"/>
    </source>
</evidence>
<keyword evidence="3" id="KW-0238">DNA-binding</keyword>
<dbReference type="InterPro" id="IPR058163">
    <property type="entry name" value="LysR-type_TF_proteobact-type"/>
</dbReference>
<comment type="similarity">
    <text evidence="1">Belongs to the LysR transcriptional regulatory family.</text>
</comment>
<dbReference type="InterPro" id="IPR000847">
    <property type="entry name" value="LysR_HTH_N"/>
</dbReference>
<evidence type="ECO:0000259" key="5">
    <source>
        <dbReference type="PROSITE" id="PS50931"/>
    </source>
</evidence>
<name>A0A3B0MUS9_9RHOB</name>
<dbReference type="GO" id="GO:0043565">
    <property type="term" value="F:sequence-specific DNA binding"/>
    <property type="evidence" value="ECO:0007669"/>
    <property type="project" value="TreeGrafter"/>
</dbReference>
<keyword evidence="2" id="KW-0805">Transcription regulation</keyword>
<dbReference type="GO" id="GO:0006351">
    <property type="term" value="P:DNA-templated transcription"/>
    <property type="evidence" value="ECO:0007669"/>
    <property type="project" value="TreeGrafter"/>
</dbReference>
<dbReference type="SUPFAM" id="SSF53850">
    <property type="entry name" value="Periplasmic binding protein-like II"/>
    <property type="match status" value="1"/>
</dbReference>
<keyword evidence="4" id="KW-0804">Transcription</keyword>
<organism evidence="6 7">
    <name type="scientific">Roseinatronobacter ekhonensis</name>
    <dbReference type="NCBI Taxonomy" id="254356"/>
    <lineage>
        <taxon>Bacteria</taxon>
        <taxon>Pseudomonadati</taxon>
        <taxon>Pseudomonadota</taxon>
        <taxon>Alphaproteobacteria</taxon>
        <taxon>Rhodobacterales</taxon>
        <taxon>Paracoccaceae</taxon>
        <taxon>Roseinatronobacter</taxon>
    </lineage>
</organism>
<dbReference type="GO" id="GO:0003700">
    <property type="term" value="F:DNA-binding transcription factor activity"/>
    <property type="evidence" value="ECO:0007669"/>
    <property type="project" value="InterPro"/>
</dbReference>
<protein>
    <submittedName>
        <fullName evidence="6">HTH-type transcriptional regulator DmlR</fullName>
    </submittedName>
</protein>
<dbReference type="OrthoDB" id="9798121at2"/>
<dbReference type="FunFam" id="1.10.10.10:FF:000001">
    <property type="entry name" value="LysR family transcriptional regulator"/>
    <property type="match status" value="1"/>
</dbReference>
<reference evidence="7" key="1">
    <citation type="submission" date="2018-08" db="EMBL/GenBank/DDBJ databases">
        <authorList>
            <person name="Rodrigo-Torres L."/>
            <person name="Arahal R. D."/>
            <person name="Lucena T."/>
        </authorList>
    </citation>
    <scope>NUCLEOTIDE SEQUENCE [LARGE SCALE GENOMIC DNA]</scope>
    <source>
        <strain evidence="7">CECT 7235</strain>
    </source>
</reference>
<accession>A0A3B0MUS9</accession>
<dbReference type="Pfam" id="PF03466">
    <property type="entry name" value="LysR_substrate"/>
    <property type="match status" value="1"/>
</dbReference>
<feature type="domain" description="HTH lysR-type" evidence="5">
    <location>
        <begin position="13"/>
        <end position="70"/>
    </location>
</feature>
<dbReference type="SUPFAM" id="SSF46785">
    <property type="entry name" value="Winged helix' DNA-binding domain"/>
    <property type="match status" value="1"/>
</dbReference>
<dbReference type="PANTHER" id="PTHR30537">
    <property type="entry name" value="HTH-TYPE TRANSCRIPTIONAL REGULATOR"/>
    <property type="match status" value="1"/>
</dbReference>
<dbReference type="Pfam" id="PF00126">
    <property type="entry name" value="HTH_1"/>
    <property type="match status" value="1"/>
</dbReference>
<dbReference type="EMBL" id="UIHC01000009">
    <property type="protein sequence ID" value="SUZ31586.1"/>
    <property type="molecule type" value="Genomic_DNA"/>
</dbReference>
<dbReference type="Gene3D" id="1.10.10.10">
    <property type="entry name" value="Winged helix-like DNA-binding domain superfamily/Winged helix DNA-binding domain"/>
    <property type="match status" value="1"/>
</dbReference>
<dbReference type="AlphaFoldDB" id="A0A3B0MUS9"/>
<dbReference type="PRINTS" id="PR00039">
    <property type="entry name" value="HTHLYSR"/>
</dbReference>
<sequence length="310" mass="34167">MSIHDMHIRMNLMDWTLLRAFHATATTGSLSAAARQLRLTQPTLSRQIALLESRLGIVLFQRSKKRLVLSAEGQALLPHASAMAAHAEEFALAATGHGADTQAPITLSVTQGYAAYLMPAMIAAWQAEWPDLRLTLLAQDTLSDLHRREADLALRHAPPAEAGLVGDRLPDRRIHFYASAGWVARHGHPRRLSDIPMDQIIGMDDPDAFAAYMTERGHVLSKGHHRLVTINCMANWEMARLGLGVVPMLDDIALRFPEMQPLMPDTTRLSAPLWIVAHRQVYASARVARLRALLLAAFSDLDDPKAQGAA</sequence>
<evidence type="ECO:0000256" key="1">
    <source>
        <dbReference type="ARBA" id="ARBA00009437"/>
    </source>
</evidence>
<gene>
    <name evidence="6" type="primary">dmlR_3</name>
    <name evidence="6" type="ORF">ROE7235_01335</name>
</gene>
<dbReference type="InterPro" id="IPR036390">
    <property type="entry name" value="WH_DNA-bd_sf"/>
</dbReference>
<evidence type="ECO:0000256" key="4">
    <source>
        <dbReference type="ARBA" id="ARBA00023163"/>
    </source>
</evidence>
<evidence type="ECO:0000313" key="6">
    <source>
        <dbReference type="EMBL" id="SUZ31586.1"/>
    </source>
</evidence>
<evidence type="ECO:0000256" key="3">
    <source>
        <dbReference type="ARBA" id="ARBA00023125"/>
    </source>
</evidence>
<evidence type="ECO:0000256" key="2">
    <source>
        <dbReference type="ARBA" id="ARBA00023015"/>
    </source>
</evidence>
<keyword evidence="7" id="KW-1185">Reference proteome</keyword>
<dbReference type="PANTHER" id="PTHR30537:SF3">
    <property type="entry name" value="TRANSCRIPTIONAL REGULATORY PROTEIN"/>
    <property type="match status" value="1"/>
</dbReference>
<dbReference type="Proteomes" id="UP000272908">
    <property type="component" value="Unassembled WGS sequence"/>
</dbReference>
<proteinExistence type="inferred from homology"/>
<dbReference type="PROSITE" id="PS50931">
    <property type="entry name" value="HTH_LYSR"/>
    <property type="match status" value="1"/>
</dbReference>
<dbReference type="Gene3D" id="3.40.190.290">
    <property type="match status" value="1"/>
</dbReference>
<dbReference type="InterPro" id="IPR036388">
    <property type="entry name" value="WH-like_DNA-bd_sf"/>
</dbReference>
<dbReference type="InterPro" id="IPR005119">
    <property type="entry name" value="LysR_subst-bd"/>
</dbReference>